<proteinExistence type="predicted"/>
<accession>A0A1G4SWL3</accession>
<evidence type="ECO:0000313" key="2">
    <source>
        <dbReference type="EMBL" id="SCW73570.1"/>
    </source>
</evidence>
<dbReference type="EMBL" id="FMTM01000007">
    <property type="protein sequence ID" value="SCW73570.1"/>
    <property type="molecule type" value="Genomic_DNA"/>
</dbReference>
<keyword evidence="1" id="KW-0732">Signal</keyword>
<feature type="chain" id="PRO_5011723461" description="Auto-transporter adhesin head GIN domain-containing protein" evidence="1">
    <location>
        <begin position="20"/>
        <end position="235"/>
    </location>
</feature>
<dbReference type="AlphaFoldDB" id="A0A1G4SWL3"/>
<protein>
    <recommendedName>
        <fullName evidence="4">Auto-transporter adhesin head GIN domain-containing protein</fullName>
    </recommendedName>
</protein>
<name>A0A1G4SWL3_9HYPH</name>
<reference evidence="2 3" key="1">
    <citation type="submission" date="2016-10" db="EMBL/GenBank/DDBJ databases">
        <authorList>
            <person name="de Groot N.N."/>
        </authorList>
    </citation>
    <scope>NUCLEOTIDE SEQUENCE [LARGE SCALE GENOMIC DNA]</scope>
    <source>
        <strain evidence="2 3">CGMCC 1.3401</strain>
    </source>
</reference>
<organism evidence="2 3">
    <name type="scientific">Rhizobium mongolense subsp. loessense</name>
    <dbReference type="NCBI Taxonomy" id="158890"/>
    <lineage>
        <taxon>Bacteria</taxon>
        <taxon>Pseudomonadati</taxon>
        <taxon>Pseudomonadota</taxon>
        <taxon>Alphaproteobacteria</taxon>
        <taxon>Hyphomicrobiales</taxon>
        <taxon>Rhizobiaceae</taxon>
        <taxon>Rhizobium/Agrobacterium group</taxon>
        <taxon>Rhizobium</taxon>
    </lineage>
</organism>
<sequence>MSIVLSGPLFFMMLISSFADVRPLDETIDVSSIRTIVIIGDASSIKITTKSEEPYRAATSGRRSGWFSSWYSSWFFNICKDESQAEIDGATLTIDVAMSAWSDIADCSPEVSANVPPGSAVRIEQQVFAAKLNGDFASLGTTGKAADIMLDGHASSVEISGAAVRANLTYDTVKHDEKIEIAAQSLDAYLGFGKDVPVDYTVTAKASCIDSLVPSVPGARPLVNIKADYVRALIR</sequence>
<dbReference type="Proteomes" id="UP000199542">
    <property type="component" value="Unassembled WGS sequence"/>
</dbReference>
<feature type="signal peptide" evidence="1">
    <location>
        <begin position="1"/>
        <end position="19"/>
    </location>
</feature>
<gene>
    <name evidence="2" type="ORF">SAMN02927900_04324</name>
</gene>
<evidence type="ECO:0000313" key="3">
    <source>
        <dbReference type="Proteomes" id="UP000199542"/>
    </source>
</evidence>
<dbReference type="RefSeq" id="WP_092587053.1">
    <property type="nucleotide sequence ID" value="NZ_FMTM01000007.1"/>
</dbReference>
<evidence type="ECO:0008006" key="4">
    <source>
        <dbReference type="Google" id="ProtNLM"/>
    </source>
</evidence>
<evidence type="ECO:0000256" key="1">
    <source>
        <dbReference type="SAM" id="SignalP"/>
    </source>
</evidence>